<organism evidence="1 2">
    <name type="scientific">Popillia japonica</name>
    <name type="common">Japanese beetle</name>
    <dbReference type="NCBI Taxonomy" id="7064"/>
    <lineage>
        <taxon>Eukaryota</taxon>
        <taxon>Metazoa</taxon>
        <taxon>Ecdysozoa</taxon>
        <taxon>Arthropoda</taxon>
        <taxon>Hexapoda</taxon>
        <taxon>Insecta</taxon>
        <taxon>Pterygota</taxon>
        <taxon>Neoptera</taxon>
        <taxon>Endopterygota</taxon>
        <taxon>Coleoptera</taxon>
        <taxon>Polyphaga</taxon>
        <taxon>Scarabaeiformia</taxon>
        <taxon>Scarabaeidae</taxon>
        <taxon>Rutelinae</taxon>
        <taxon>Popillia</taxon>
    </lineage>
</organism>
<accession>A0AAW1IE70</accession>
<protein>
    <submittedName>
        <fullName evidence="1">Uncharacterized protein</fullName>
    </submittedName>
</protein>
<dbReference type="AlphaFoldDB" id="A0AAW1IE70"/>
<dbReference type="EMBL" id="JASPKY010000624">
    <property type="protein sequence ID" value="KAK9687780.1"/>
    <property type="molecule type" value="Genomic_DNA"/>
</dbReference>
<sequence length="97" mass="11434">MPALRQWLKIFGSLVPPFAGQVERMYRNYLETKEKKPIVIEVTGQVRIKIHNETGYSKSVKRQSISREPSLRPDQQFQRVHLDDTPIELLYINRRGI</sequence>
<evidence type="ECO:0000313" key="1">
    <source>
        <dbReference type="EMBL" id="KAK9687780.1"/>
    </source>
</evidence>
<dbReference type="Proteomes" id="UP001458880">
    <property type="component" value="Unassembled WGS sequence"/>
</dbReference>
<keyword evidence="2" id="KW-1185">Reference proteome</keyword>
<reference evidence="1 2" key="1">
    <citation type="journal article" date="2024" name="BMC Genomics">
        <title>De novo assembly and annotation of Popillia japonica's genome with initial clues to its potential as an invasive pest.</title>
        <authorList>
            <person name="Cucini C."/>
            <person name="Boschi S."/>
            <person name="Funari R."/>
            <person name="Cardaioli E."/>
            <person name="Iannotti N."/>
            <person name="Marturano G."/>
            <person name="Paoli F."/>
            <person name="Bruttini M."/>
            <person name="Carapelli A."/>
            <person name="Frati F."/>
            <person name="Nardi F."/>
        </authorList>
    </citation>
    <scope>NUCLEOTIDE SEQUENCE [LARGE SCALE GENOMIC DNA]</scope>
    <source>
        <strain evidence="1">DMR45628</strain>
    </source>
</reference>
<name>A0AAW1IE70_POPJA</name>
<evidence type="ECO:0000313" key="2">
    <source>
        <dbReference type="Proteomes" id="UP001458880"/>
    </source>
</evidence>
<proteinExistence type="predicted"/>
<gene>
    <name evidence="1" type="ORF">QE152_g36010</name>
</gene>
<comment type="caution">
    <text evidence="1">The sequence shown here is derived from an EMBL/GenBank/DDBJ whole genome shotgun (WGS) entry which is preliminary data.</text>
</comment>